<name>A0A5C7DVP4_9BACT</name>
<dbReference type="GO" id="GO:0016301">
    <property type="term" value="F:kinase activity"/>
    <property type="evidence" value="ECO:0007669"/>
    <property type="project" value="UniProtKB-KW"/>
</dbReference>
<dbReference type="Gene3D" id="3.30.565.10">
    <property type="entry name" value="Histidine kinase-like ATPase, C-terminal domain"/>
    <property type="match status" value="1"/>
</dbReference>
<dbReference type="Proteomes" id="UP000321310">
    <property type="component" value="Unassembled WGS sequence"/>
</dbReference>
<dbReference type="InterPro" id="IPR036890">
    <property type="entry name" value="HATPase_C_sf"/>
</dbReference>
<reference evidence="1 2" key="1">
    <citation type="submission" date="2019-07" db="EMBL/GenBank/DDBJ databases">
        <title>Rapid identification of Enteric Bacteria from Whole Genome Sequences (WGS) using Average Nucleotide Identity (ANI).</title>
        <authorList>
            <person name="Lane C."/>
        </authorList>
    </citation>
    <scope>NUCLEOTIDE SEQUENCE [LARGE SCALE GENOMIC DNA]</scope>
    <source>
        <strain evidence="1 2">2016D-0250</strain>
    </source>
</reference>
<evidence type="ECO:0000313" key="1">
    <source>
        <dbReference type="EMBL" id="TXE79624.1"/>
    </source>
</evidence>
<keyword evidence="1" id="KW-0418">Kinase</keyword>
<evidence type="ECO:0000313" key="2">
    <source>
        <dbReference type="Proteomes" id="UP000321310"/>
    </source>
</evidence>
<dbReference type="EMBL" id="VOWB01000068">
    <property type="protein sequence ID" value="TXE79624.1"/>
    <property type="molecule type" value="Genomic_DNA"/>
</dbReference>
<organism evidence="1 2">
    <name type="scientific">Campylobacter peloridis</name>
    <dbReference type="NCBI Taxonomy" id="488546"/>
    <lineage>
        <taxon>Bacteria</taxon>
        <taxon>Pseudomonadati</taxon>
        <taxon>Campylobacterota</taxon>
        <taxon>Epsilonproteobacteria</taxon>
        <taxon>Campylobacterales</taxon>
        <taxon>Campylobacteraceae</taxon>
        <taxon>Campylobacter</taxon>
    </lineage>
</organism>
<proteinExistence type="predicted"/>
<dbReference type="AlphaFoldDB" id="A0A5C7DVP4"/>
<accession>A0A5C7DVP4</accession>
<keyword evidence="1" id="KW-0808">Transferase</keyword>
<gene>
    <name evidence="1" type="ORF">FPD46_06610</name>
</gene>
<sequence length="284" mass="33251">MFSFYVFKNIKSDIDGYNQILKIIKTCKDDNFSDHIEFKINSCFDVNLCAFLGACMEKHLQAFKIHIITENKKLYNIGFLENFGYAKEFEKNPKPIRYFHTKTKERSKSEAFEKYLNLAILNHKDFPKMSDLAKQEMRKSIFEIFDNATIHSESDKIYACGFLDDEKHELHFSIVDSGIGFAKKINIRFNQMLSSENAIKWSIKEGHTTKKQTGGLGFQFIMEFIKLNQGKLQILSGNCLYEMSDNEEKYHTLDYEFCGSMVNMIFKTNDINSYKLKIEDDDLF</sequence>
<comment type="caution">
    <text evidence="1">The sequence shown here is derived from an EMBL/GenBank/DDBJ whole genome shotgun (WGS) entry which is preliminary data.</text>
</comment>
<dbReference type="SUPFAM" id="SSF55874">
    <property type="entry name" value="ATPase domain of HSP90 chaperone/DNA topoisomerase II/histidine kinase"/>
    <property type="match status" value="1"/>
</dbReference>
<protein>
    <submittedName>
        <fullName evidence="1">Sensor histidine kinase</fullName>
    </submittedName>
</protein>
<dbReference type="RefSeq" id="WP_147575840.1">
    <property type="nucleotide sequence ID" value="NZ_VOWB01000068.1"/>
</dbReference>